<dbReference type="InterPro" id="IPR009057">
    <property type="entry name" value="Homeodomain-like_sf"/>
</dbReference>
<evidence type="ECO:0000259" key="3">
    <source>
        <dbReference type="PROSITE" id="PS50977"/>
    </source>
</evidence>
<gene>
    <name evidence="4" type="ORF">C882_0547</name>
</gene>
<dbReference type="PROSITE" id="PS50977">
    <property type="entry name" value="HTH_TETR_2"/>
    <property type="match status" value="1"/>
</dbReference>
<dbReference type="SUPFAM" id="SSF46689">
    <property type="entry name" value="Homeodomain-like"/>
    <property type="match status" value="1"/>
</dbReference>
<dbReference type="InterPro" id="IPR013573">
    <property type="entry name" value="Tscrpt_reg_YcdC_C"/>
</dbReference>
<reference evidence="4 5" key="1">
    <citation type="journal article" date="2013" name="Genome Announc.">
        <title>Draft Genome Sequence of an Alphaproteobacterium, Caenispirillum salinarum AK4(T), Isolated from a Solar Saltern.</title>
        <authorList>
            <person name="Khatri I."/>
            <person name="Singh A."/>
            <person name="Korpole S."/>
            <person name="Pinnaka A.K."/>
            <person name="Subramanian S."/>
        </authorList>
    </citation>
    <scope>NUCLEOTIDE SEQUENCE [LARGE SCALE GENOMIC DNA]</scope>
    <source>
        <strain evidence="4 5">AK4</strain>
    </source>
</reference>
<dbReference type="eggNOG" id="COG1309">
    <property type="taxonomic scope" value="Bacteria"/>
</dbReference>
<dbReference type="InterPro" id="IPR050109">
    <property type="entry name" value="HTH-type_TetR-like_transc_reg"/>
</dbReference>
<keyword evidence="5" id="KW-1185">Reference proteome</keyword>
<dbReference type="OrthoDB" id="2356263at2"/>
<dbReference type="Gene3D" id="1.10.10.60">
    <property type="entry name" value="Homeodomain-like"/>
    <property type="match status" value="1"/>
</dbReference>
<dbReference type="Gene3D" id="1.10.357.10">
    <property type="entry name" value="Tetracycline Repressor, domain 2"/>
    <property type="match status" value="1"/>
</dbReference>
<dbReference type="GO" id="GO:0003677">
    <property type="term" value="F:DNA binding"/>
    <property type="evidence" value="ECO:0007669"/>
    <property type="project" value="UniProtKB-UniRule"/>
</dbReference>
<evidence type="ECO:0000256" key="2">
    <source>
        <dbReference type="PROSITE-ProRule" id="PRU00335"/>
    </source>
</evidence>
<evidence type="ECO:0000313" key="5">
    <source>
        <dbReference type="Proteomes" id="UP000009881"/>
    </source>
</evidence>
<dbReference type="PANTHER" id="PTHR30328:SF54">
    <property type="entry name" value="HTH-TYPE TRANSCRIPTIONAL REPRESSOR SCO4008"/>
    <property type="match status" value="1"/>
</dbReference>
<dbReference type="Proteomes" id="UP000009881">
    <property type="component" value="Unassembled WGS sequence"/>
</dbReference>
<dbReference type="EMBL" id="ANHY01000013">
    <property type="protein sequence ID" value="EKV29240.1"/>
    <property type="molecule type" value="Genomic_DNA"/>
</dbReference>
<dbReference type="GO" id="GO:0045892">
    <property type="term" value="P:negative regulation of DNA-templated transcription"/>
    <property type="evidence" value="ECO:0007669"/>
    <property type="project" value="InterPro"/>
</dbReference>
<evidence type="ECO:0000313" key="4">
    <source>
        <dbReference type="EMBL" id="EKV29240.1"/>
    </source>
</evidence>
<dbReference type="Pfam" id="PF08362">
    <property type="entry name" value="TetR_C_3"/>
    <property type="match status" value="1"/>
</dbReference>
<feature type="DNA-binding region" description="H-T-H motif" evidence="2">
    <location>
        <begin position="41"/>
        <end position="60"/>
    </location>
</feature>
<accession>K9GTC7</accession>
<dbReference type="InterPro" id="IPR001647">
    <property type="entry name" value="HTH_TetR"/>
</dbReference>
<organism evidence="4 5">
    <name type="scientific">Caenispirillum salinarum AK4</name>
    <dbReference type="NCBI Taxonomy" id="1238182"/>
    <lineage>
        <taxon>Bacteria</taxon>
        <taxon>Pseudomonadati</taxon>
        <taxon>Pseudomonadota</taxon>
        <taxon>Alphaproteobacteria</taxon>
        <taxon>Rhodospirillales</taxon>
        <taxon>Novispirillaceae</taxon>
        <taxon>Caenispirillum</taxon>
    </lineage>
</organism>
<feature type="domain" description="HTH tetR-type" evidence="3">
    <location>
        <begin position="18"/>
        <end position="78"/>
    </location>
</feature>
<dbReference type="STRING" id="1238182.C882_0547"/>
<dbReference type="PATRIC" id="fig|1238182.3.peg.2762"/>
<evidence type="ECO:0000256" key="1">
    <source>
        <dbReference type="ARBA" id="ARBA00023125"/>
    </source>
</evidence>
<dbReference type="PRINTS" id="PR00455">
    <property type="entry name" value="HTHTETR"/>
</dbReference>
<dbReference type="PANTHER" id="PTHR30328">
    <property type="entry name" value="TRANSCRIPTIONAL REPRESSOR"/>
    <property type="match status" value="1"/>
</dbReference>
<name>K9GTC7_9PROT</name>
<dbReference type="SUPFAM" id="SSF48498">
    <property type="entry name" value="Tetracyclin repressor-like, C-terminal domain"/>
    <property type="match status" value="1"/>
</dbReference>
<dbReference type="Pfam" id="PF00440">
    <property type="entry name" value="TetR_N"/>
    <property type="match status" value="1"/>
</dbReference>
<dbReference type="InterPro" id="IPR036271">
    <property type="entry name" value="Tet_transcr_reg_TetR-rel_C_sf"/>
</dbReference>
<protein>
    <submittedName>
        <fullName evidence="4">Transcriptional regulator RutR of pyrimidine catabolism (TetR family)</fullName>
    </submittedName>
</protein>
<keyword evidence="1 2" id="KW-0238">DNA-binding</keyword>
<comment type="caution">
    <text evidence="4">The sequence shown here is derived from an EMBL/GenBank/DDBJ whole genome shotgun (WGS) entry which is preliminary data.</text>
</comment>
<sequence>MASARKPALKSSKSGNREETQALILSAAEQVFAEFGYKGATTGRIAELAGVPKANLHYYFKTKENLYHQVLEDIVNTWFAAAAEFDSIEDPEEAISHYVRLKLRLSRERPLGSKVFANEIIHGAPNLIGYLRTTLKDWTDAKARVIEQWIAQGRIRPVDPHHLLVMIWATTQTYADFGVQVAAVLGKDDLEDADFETAAETLTRIILRGLLAGAD</sequence>
<dbReference type="AlphaFoldDB" id="K9GTC7"/>
<proteinExistence type="predicted"/>